<organism evidence="2 3">
    <name type="scientific">Georgenia halotolerans</name>
    <dbReference type="NCBI Taxonomy" id="3028317"/>
    <lineage>
        <taxon>Bacteria</taxon>
        <taxon>Bacillati</taxon>
        <taxon>Actinomycetota</taxon>
        <taxon>Actinomycetes</taxon>
        <taxon>Micrococcales</taxon>
        <taxon>Bogoriellaceae</taxon>
        <taxon>Georgenia</taxon>
    </lineage>
</organism>
<comment type="caution">
    <text evidence="2">The sequence shown here is derived from an EMBL/GenBank/DDBJ whole genome shotgun (WGS) entry which is preliminary data.</text>
</comment>
<evidence type="ECO:0000313" key="3">
    <source>
        <dbReference type="Proteomes" id="UP001165561"/>
    </source>
</evidence>
<dbReference type="Gene3D" id="3.40.630.30">
    <property type="match status" value="1"/>
</dbReference>
<accession>A0ABT5U0D0</accession>
<protein>
    <submittedName>
        <fullName evidence="2">GNAT family N-acetyltransferase</fullName>
    </submittedName>
</protein>
<dbReference type="Proteomes" id="UP001165561">
    <property type="component" value="Unassembled WGS sequence"/>
</dbReference>
<dbReference type="CDD" id="cd04301">
    <property type="entry name" value="NAT_SF"/>
    <property type="match status" value="1"/>
</dbReference>
<dbReference type="PANTHER" id="PTHR43138">
    <property type="entry name" value="ACETYLTRANSFERASE, GNAT FAMILY"/>
    <property type="match status" value="1"/>
</dbReference>
<evidence type="ECO:0000259" key="1">
    <source>
        <dbReference type="PROSITE" id="PS51186"/>
    </source>
</evidence>
<dbReference type="PANTHER" id="PTHR43138:SF1">
    <property type="entry name" value="N-ACETYLTRANSFERASE ACA1"/>
    <property type="match status" value="1"/>
</dbReference>
<dbReference type="InterPro" id="IPR016181">
    <property type="entry name" value="Acyl_CoA_acyltransferase"/>
</dbReference>
<dbReference type="InterPro" id="IPR000182">
    <property type="entry name" value="GNAT_dom"/>
</dbReference>
<proteinExistence type="predicted"/>
<dbReference type="Pfam" id="PF00583">
    <property type="entry name" value="Acetyltransf_1"/>
    <property type="match status" value="1"/>
</dbReference>
<sequence length="168" mass="17974">MEIREASADDWPGIWSVMEPVIRAGETYTWDPATPQEDLRRAWLHEPGGRSRTLVAVLDGEVVGTADLHPNYGGGAADVANAGFMVATGHQGRGIARALAERTLADARELGFRAMVFNAVVASNTRAVALWLSLGFTILGTVPDAFRLPDGTRVGLHVMHRSLVTDGG</sequence>
<gene>
    <name evidence="2" type="ORF">PU560_14385</name>
</gene>
<name>A0ABT5U0D0_9MICO</name>
<keyword evidence="3" id="KW-1185">Reference proteome</keyword>
<dbReference type="SUPFAM" id="SSF55729">
    <property type="entry name" value="Acyl-CoA N-acyltransferases (Nat)"/>
    <property type="match status" value="1"/>
</dbReference>
<dbReference type="PROSITE" id="PS51186">
    <property type="entry name" value="GNAT"/>
    <property type="match status" value="1"/>
</dbReference>
<reference evidence="2" key="1">
    <citation type="submission" date="2023-02" db="EMBL/GenBank/DDBJ databases">
        <title>Georgenia sp.10Sc9-8, isolated from a soil sample collected from the Taklamakan desert.</title>
        <authorList>
            <person name="Liu S."/>
        </authorList>
    </citation>
    <scope>NUCLEOTIDE SEQUENCE</scope>
    <source>
        <strain evidence="2">10Sc9-8</strain>
    </source>
</reference>
<evidence type="ECO:0000313" key="2">
    <source>
        <dbReference type="EMBL" id="MDD9207642.1"/>
    </source>
</evidence>
<dbReference type="EMBL" id="JARACI010001135">
    <property type="protein sequence ID" value="MDD9207642.1"/>
    <property type="molecule type" value="Genomic_DNA"/>
</dbReference>
<dbReference type="InterPro" id="IPR052742">
    <property type="entry name" value="Mito_N-acetyltransferase"/>
</dbReference>
<feature type="domain" description="N-acetyltransferase" evidence="1">
    <location>
        <begin position="1"/>
        <end position="155"/>
    </location>
</feature>